<feature type="transmembrane region" description="Helical" evidence="6">
    <location>
        <begin position="117"/>
        <end position="140"/>
    </location>
</feature>
<evidence type="ECO:0000256" key="6">
    <source>
        <dbReference type="SAM" id="Phobius"/>
    </source>
</evidence>
<comment type="subcellular location">
    <subcellularLocation>
        <location evidence="1">Cell membrane</location>
        <topology evidence="1">Multi-pass membrane protein</topology>
    </subcellularLocation>
</comment>
<dbReference type="GO" id="GO:0005886">
    <property type="term" value="C:plasma membrane"/>
    <property type="evidence" value="ECO:0007669"/>
    <property type="project" value="UniProtKB-SubCell"/>
</dbReference>
<name>A0AAU8HRM5_9FIRM</name>
<evidence type="ECO:0000313" key="8">
    <source>
        <dbReference type="EMBL" id="XCI27722.1"/>
    </source>
</evidence>
<evidence type="ECO:0000259" key="7">
    <source>
        <dbReference type="PROSITE" id="PS50850"/>
    </source>
</evidence>
<feature type="transmembrane region" description="Helical" evidence="6">
    <location>
        <begin position="406"/>
        <end position="427"/>
    </location>
</feature>
<reference evidence="8" key="2">
    <citation type="submission" date="2024-06" db="EMBL/GenBank/DDBJ databases">
        <authorList>
            <person name="Petrova K.O."/>
            <person name="Toshchakov S.V."/>
            <person name="Boltjanskaja Y.V."/>
            <person name="Kevbrin V.V."/>
        </authorList>
    </citation>
    <scope>NUCLEOTIDE SEQUENCE</scope>
    <source>
        <strain evidence="8">Z-710</strain>
    </source>
</reference>
<feature type="transmembrane region" description="Helical" evidence="6">
    <location>
        <begin position="325"/>
        <end position="345"/>
    </location>
</feature>
<reference evidence="8" key="1">
    <citation type="journal article" date="2018" name="Antonie Van Leeuwenhoek">
        <title>Proteinivorax hydrogeniformans sp. nov., an anaerobic, haloalkaliphilic bacterium fermenting proteinaceous compounds with high hydrogen production.</title>
        <authorList>
            <person name="Boltyanskaya Y."/>
            <person name="Detkova E."/>
            <person name="Pimenov N."/>
            <person name="Kevbrin V."/>
        </authorList>
    </citation>
    <scope>NUCLEOTIDE SEQUENCE</scope>
    <source>
        <strain evidence="8">Z-710</strain>
    </source>
</reference>
<feature type="transmembrane region" description="Helical" evidence="6">
    <location>
        <begin position="300"/>
        <end position="319"/>
    </location>
</feature>
<dbReference type="GO" id="GO:0008643">
    <property type="term" value="P:carbohydrate transport"/>
    <property type="evidence" value="ECO:0007669"/>
    <property type="project" value="InterPro"/>
</dbReference>
<dbReference type="InterPro" id="IPR020846">
    <property type="entry name" value="MFS_dom"/>
</dbReference>
<evidence type="ECO:0000256" key="1">
    <source>
        <dbReference type="ARBA" id="ARBA00004651"/>
    </source>
</evidence>
<feature type="domain" description="Major facilitator superfamily (MFS) profile" evidence="7">
    <location>
        <begin position="233"/>
        <end position="437"/>
    </location>
</feature>
<evidence type="ECO:0000256" key="5">
    <source>
        <dbReference type="ARBA" id="ARBA00023136"/>
    </source>
</evidence>
<dbReference type="InterPro" id="IPR036259">
    <property type="entry name" value="MFS_trans_sf"/>
</dbReference>
<feature type="transmembrane region" description="Helical" evidence="6">
    <location>
        <begin position="234"/>
        <end position="258"/>
    </location>
</feature>
<evidence type="ECO:0000256" key="4">
    <source>
        <dbReference type="ARBA" id="ARBA00022989"/>
    </source>
</evidence>
<proteinExistence type="predicted"/>
<dbReference type="PROSITE" id="PS50850">
    <property type="entry name" value="MFS"/>
    <property type="match status" value="1"/>
</dbReference>
<dbReference type="AlphaFoldDB" id="A0AAU8HRM5"/>
<protein>
    <submittedName>
        <fullName evidence="8">MFS transporter</fullName>
    </submittedName>
</protein>
<dbReference type="SUPFAM" id="SSF103473">
    <property type="entry name" value="MFS general substrate transporter"/>
    <property type="match status" value="1"/>
</dbReference>
<dbReference type="PANTHER" id="PTHR11328:SF24">
    <property type="entry name" value="MAJOR FACILITATOR SUPERFAMILY (MFS) PROFILE DOMAIN-CONTAINING PROTEIN"/>
    <property type="match status" value="1"/>
</dbReference>
<keyword evidence="2" id="KW-0813">Transport</keyword>
<dbReference type="GO" id="GO:0015293">
    <property type="term" value="F:symporter activity"/>
    <property type="evidence" value="ECO:0007669"/>
    <property type="project" value="InterPro"/>
</dbReference>
<evidence type="ECO:0000256" key="2">
    <source>
        <dbReference type="ARBA" id="ARBA00022448"/>
    </source>
</evidence>
<dbReference type="InterPro" id="IPR039672">
    <property type="entry name" value="MFS_2"/>
</dbReference>
<dbReference type="PANTHER" id="PTHR11328">
    <property type="entry name" value="MAJOR FACILITATOR SUPERFAMILY DOMAIN-CONTAINING PROTEIN"/>
    <property type="match status" value="1"/>
</dbReference>
<feature type="transmembrane region" description="Helical" evidence="6">
    <location>
        <begin position="366"/>
        <end position="386"/>
    </location>
</feature>
<feature type="transmembrane region" description="Helical" evidence="6">
    <location>
        <begin position="7"/>
        <end position="26"/>
    </location>
</feature>
<feature type="transmembrane region" description="Helical" evidence="6">
    <location>
        <begin position="160"/>
        <end position="180"/>
    </location>
</feature>
<sequence>MSGNRKLMALMYALGYLGISIFTQTTVKWYQYYYAPPEANDGGLQILIPLALVGLTMIIARLFDGIADPLVAYFSDNCTSKKGRRIPFILYGSVPLAITFIALWFPPVSYQSIWNFVYLTVVLSLFFICFTIVVGPYLALIPEISKTKKERNTLTMLQGITQVIGVMIAEAGSGVLISMYDFKVMGIVLGLIALGTILLTPIFVKEEPLKEKPKDISASGMVSSVLKTLNNRDFLFYLCSYLTVWFGINTLTIAMPYISEVLLGMNAESSGFLIAGAFVVAVIFSPFLPKFTNKFGKRTVMMVSSALFGMILISTGFFGTVFHTFSATIIIALAGVPLSAAFIIPNAMVADIAEYDGVINKQKREGMFFGAQGLIIKIVVGASSFVTPFIFNRFGYSVSEPLGLQLIGPIAGVMVLVGIVFLNCYSLTEERLEEIRS</sequence>
<feature type="transmembrane region" description="Helical" evidence="6">
    <location>
        <begin position="46"/>
        <end position="67"/>
    </location>
</feature>
<keyword evidence="3 6" id="KW-0812">Transmembrane</keyword>
<gene>
    <name evidence="8" type="ORF">PRVXH_001640</name>
</gene>
<keyword evidence="4 6" id="KW-1133">Transmembrane helix</keyword>
<dbReference type="Gene3D" id="1.20.1250.20">
    <property type="entry name" value="MFS general substrate transporter like domains"/>
    <property type="match status" value="2"/>
</dbReference>
<feature type="transmembrane region" description="Helical" evidence="6">
    <location>
        <begin position="186"/>
        <end position="204"/>
    </location>
</feature>
<accession>A0AAU8HRM5</accession>
<feature type="transmembrane region" description="Helical" evidence="6">
    <location>
        <begin position="88"/>
        <end position="105"/>
    </location>
</feature>
<dbReference type="Pfam" id="PF13347">
    <property type="entry name" value="MFS_2"/>
    <property type="match status" value="1"/>
</dbReference>
<organism evidence="8">
    <name type="scientific">Proteinivorax hydrogeniformans</name>
    <dbReference type="NCBI Taxonomy" id="1826727"/>
    <lineage>
        <taxon>Bacteria</taxon>
        <taxon>Bacillati</taxon>
        <taxon>Bacillota</taxon>
        <taxon>Clostridia</taxon>
        <taxon>Eubacteriales</taxon>
        <taxon>Proteinivoracaceae</taxon>
        <taxon>Proteinivorax</taxon>
    </lineage>
</organism>
<feature type="transmembrane region" description="Helical" evidence="6">
    <location>
        <begin position="270"/>
        <end position="288"/>
    </location>
</feature>
<keyword evidence="5 6" id="KW-0472">Membrane</keyword>
<dbReference type="EMBL" id="CP159485">
    <property type="protein sequence ID" value="XCI27722.1"/>
    <property type="molecule type" value="Genomic_DNA"/>
</dbReference>
<dbReference type="RefSeq" id="WP_353892299.1">
    <property type="nucleotide sequence ID" value="NZ_CP159485.1"/>
</dbReference>
<evidence type="ECO:0000256" key="3">
    <source>
        <dbReference type="ARBA" id="ARBA00022692"/>
    </source>
</evidence>